<evidence type="ECO:0000256" key="8">
    <source>
        <dbReference type="ARBA" id="ARBA00039381"/>
    </source>
</evidence>
<evidence type="ECO:0000256" key="3">
    <source>
        <dbReference type="ARBA" id="ARBA00022475"/>
    </source>
</evidence>
<evidence type="ECO:0000313" key="11">
    <source>
        <dbReference type="Proteomes" id="UP000030661"/>
    </source>
</evidence>
<evidence type="ECO:0000313" key="10">
    <source>
        <dbReference type="EMBL" id="GAK58162.1"/>
    </source>
</evidence>
<feature type="transmembrane region" description="Helical" evidence="9">
    <location>
        <begin position="254"/>
        <end position="271"/>
    </location>
</feature>
<keyword evidence="11" id="KW-1185">Reference proteome</keyword>
<keyword evidence="6 9" id="KW-1133">Transmembrane helix</keyword>
<reference evidence="10" key="1">
    <citation type="journal article" date="2015" name="PeerJ">
        <title>First genomic representation of candidate bacterial phylum KSB3 points to enhanced environmental sensing as a trigger of wastewater bulking.</title>
        <authorList>
            <person name="Sekiguchi Y."/>
            <person name="Ohashi A."/>
            <person name="Parks D.H."/>
            <person name="Yamauchi T."/>
            <person name="Tyson G.W."/>
            <person name="Hugenholtz P."/>
        </authorList>
    </citation>
    <scope>NUCLEOTIDE SEQUENCE [LARGE SCALE GENOMIC DNA]</scope>
</reference>
<protein>
    <recommendedName>
        <fullName evidence="8">Autoinducer 2 import system permease protein LsrD</fullName>
    </recommendedName>
</protein>
<evidence type="ECO:0000256" key="4">
    <source>
        <dbReference type="ARBA" id="ARBA00022519"/>
    </source>
</evidence>
<feature type="transmembrane region" description="Helical" evidence="9">
    <location>
        <begin position="173"/>
        <end position="191"/>
    </location>
</feature>
<evidence type="ECO:0000256" key="6">
    <source>
        <dbReference type="ARBA" id="ARBA00022989"/>
    </source>
</evidence>
<keyword evidence="7 9" id="KW-0472">Membrane</keyword>
<dbReference type="AlphaFoldDB" id="A0A081C0Q7"/>
<feature type="transmembrane region" description="Helical" evidence="9">
    <location>
        <begin position="78"/>
        <end position="96"/>
    </location>
</feature>
<feature type="transmembrane region" description="Helical" evidence="9">
    <location>
        <begin position="51"/>
        <end position="71"/>
    </location>
</feature>
<evidence type="ECO:0000256" key="2">
    <source>
        <dbReference type="ARBA" id="ARBA00022448"/>
    </source>
</evidence>
<keyword evidence="3" id="KW-1003">Cell membrane</keyword>
<evidence type="ECO:0000256" key="7">
    <source>
        <dbReference type="ARBA" id="ARBA00023136"/>
    </source>
</evidence>
<feature type="transmembrane region" description="Helical" evidence="9">
    <location>
        <begin position="276"/>
        <end position="295"/>
    </location>
</feature>
<accession>A0A081C0Q7</accession>
<dbReference type="PANTHER" id="PTHR32196">
    <property type="entry name" value="ABC TRANSPORTER PERMEASE PROTEIN YPHD-RELATED-RELATED"/>
    <property type="match status" value="1"/>
</dbReference>
<sequence length="324" mass="34275">MNNRVTRLSKTFLKQMVLNQSCMSVVAIFILFLFGEIIFPGFISFSHVMSVLRMSVFLGIIALGQTLVVISGNEGIDLSVGSILSLGVVISAFILQGENLRIPIVLIVVPLIGFLLGIVSGAGIAYIGIPPLIMTLAMASVIEGSSLIITKGFPTGNAPPFLEVVGSGRIFEVPYLILLWGVIIVVVSLLLKRTKWGHILYGVGANSFTAELSGINVKRFRMVIYGICGAISAFGGLLLLSYTGTPYLNLGVPYLMPSIAAVAIGGISLAGGSGTYLGAVAGCIVLTTLNSILVALQTTEAMRQIAYGALLFLLIVAYTRRKSE</sequence>
<dbReference type="PANTHER" id="PTHR32196:SF71">
    <property type="entry name" value="AUTOINDUCER 2 IMPORT SYSTEM PERMEASE PROTEIN LSRD"/>
    <property type="match status" value="1"/>
</dbReference>
<dbReference type="eggNOG" id="COG1172">
    <property type="taxonomic scope" value="Bacteria"/>
</dbReference>
<gene>
    <name evidence="10" type="ORF">U27_05135</name>
</gene>
<feature type="transmembrane region" description="Helical" evidence="9">
    <location>
        <begin position="132"/>
        <end position="153"/>
    </location>
</feature>
<dbReference type="Proteomes" id="UP000030661">
    <property type="component" value="Unassembled WGS sequence"/>
</dbReference>
<name>A0A081C0Q7_VECG1</name>
<evidence type="ECO:0000256" key="1">
    <source>
        <dbReference type="ARBA" id="ARBA00004651"/>
    </source>
</evidence>
<dbReference type="CDD" id="cd06579">
    <property type="entry name" value="TM_PBP1_transp_AraH_like"/>
    <property type="match status" value="1"/>
</dbReference>
<evidence type="ECO:0000256" key="9">
    <source>
        <dbReference type="SAM" id="Phobius"/>
    </source>
</evidence>
<keyword evidence="4" id="KW-0997">Cell inner membrane</keyword>
<feature type="transmembrane region" description="Helical" evidence="9">
    <location>
        <begin position="222"/>
        <end position="242"/>
    </location>
</feature>
<keyword evidence="5 9" id="KW-0812">Transmembrane</keyword>
<dbReference type="GO" id="GO:0005886">
    <property type="term" value="C:plasma membrane"/>
    <property type="evidence" value="ECO:0007669"/>
    <property type="project" value="UniProtKB-SubCell"/>
</dbReference>
<comment type="subcellular location">
    <subcellularLocation>
        <location evidence="1">Cell membrane</location>
        <topology evidence="1">Multi-pass membrane protein</topology>
    </subcellularLocation>
</comment>
<proteinExistence type="predicted"/>
<dbReference type="Pfam" id="PF02653">
    <property type="entry name" value="BPD_transp_2"/>
    <property type="match status" value="1"/>
</dbReference>
<organism evidence="10">
    <name type="scientific">Vecturithrix granuli</name>
    <dbReference type="NCBI Taxonomy" id="1499967"/>
    <lineage>
        <taxon>Bacteria</taxon>
        <taxon>Candidatus Moduliflexota</taxon>
        <taxon>Candidatus Vecturitrichia</taxon>
        <taxon>Candidatus Vecturitrichales</taxon>
        <taxon>Candidatus Vecturitrichaceae</taxon>
        <taxon>Candidatus Vecturithrix</taxon>
    </lineage>
</organism>
<feature type="transmembrane region" description="Helical" evidence="9">
    <location>
        <begin position="102"/>
        <end position="125"/>
    </location>
</feature>
<dbReference type="InterPro" id="IPR001851">
    <property type="entry name" value="ABC_transp_permease"/>
</dbReference>
<dbReference type="STRING" id="1499967.U27_05135"/>
<keyword evidence="2" id="KW-0813">Transport</keyword>
<evidence type="ECO:0000256" key="5">
    <source>
        <dbReference type="ARBA" id="ARBA00022692"/>
    </source>
</evidence>
<dbReference type="GO" id="GO:0022857">
    <property type="term" value="F:transmembrane transporter activity"/>
    <property type="evidence" value="ECO:0007669"/>
    <property type="project" value="InterPro"/>
</dbReference>
<feature type="transmembrane region" description="Helical" evidence="9">
    <location>
        <begin position="301"/>
        <end position="319"/>
    </location>
</feature>
<dbReference type="HOGENOM" id="CLU_028880_3_1_0"/>
<feature type="transmembrane region" description="Helical" evidence="9">
    <location>
        <begin position="21"/>
        <end position="45"/>
    </location>
</feature>
<dbReference type="EMBL" id="DF820467">
    <property type="protein sequence ID" value="GAK58162.1"/>
    <property type="molecule type" value="Genomic_DNA"/>
</dbReference>